<keyword evidence="12 20" id="KW-0862">Zinc</keyword>
<dbReference type="Gene3D" id="3.40.50.1980">
    <property type="entry name" value="Nitrogenase molybdenum iron protein domain"/>
    <property type="match status" value="2"/>
</dbReference>
<evidence type="ECO:0000256" key="20">
    <source>
        <dbReference type="HAMAP-Rule" id="MF_01024"/>
    </source>
</evidence>
<dbReference type="OrthoDB" id="9805269at2"/>
<dbReference type="FunFam" id="1.20.5.1300:FF:000002">
    <property type="entry name" value="Histidinol dehydrogenase, chloroplastic"/>
    <property type="match status" value="1"/>
</dbReference>
<comment type="caution">
    <text evidence="23">The sequence shown here is derived from an EMBL/GenBank/DDBJ whole genome shotgun (WGS) entry which is preliminary data.</text>
</comment>
<evidence type="ECO:0000256" key="17">
    <source>
        <dbReference type="ARBA" id="ARBA00024861"/>
    </source>
</evidence>
<evidence type="ECO:0000256" key="2">
    <source>
        <dbReference type="ARBA" id="ARBA00004496"/>
    </source>
</evidence>
<evidence type="ECO:0000256" key="1">
    <source>
        <dbReference type="ARBA" id="ARBA00000915"/>
    </source>
</evidence>
<feature type="binding site" evidence="20">
    <location>
        <position position="636"/>
    </location>
    <ligand>
        <name>substrate</name>
    </ligand>
</feature>
<dbReference type="Pfam" id="PF01634">
    <property type="entry name" value="HisG"/>
    <property type="match status" value="1"/>
</dbReference>
<dbReference type="UniPathway" id="UPA00031">
    <property type="reaction ID" value="UER00006"/>
</dbReference>
<dbReference type="PROSITE" id="PS00611">
    <property type="entry name" value="HISOL_DEHYDROGENASE"/>
    <property type="match status" value="1"/>
</dbReference>
<keyword evidence="15 20" id="KW-0520">NAD</keyword>
<dbReference type="Gene3D" id="1.20.5.1300">
    <property type="match status" value="1"/>
</dbReference>
<feature type="binding site" evidence="20">
    <location>
        <position position="582"/>
    </location>
    <ligand>
        <name>Zn(2+)</name>
        <dbReference type="ChEBI" id="CHEBI:29105"/>
    </ligand>
</feature>
<gene>
    <name evidence="20 23" type="primary">hisD</name>
    <name evidence="19" type="synonym">hisG</name>
    <name evidence="23" type="ORF">D3874_20940</name>
</gene>
<evidence type="ECO:0000256" key="4">
    <source>
        <dbReference type="ARBA" id="ARBA00004940"/>
    </source>
</evidence>
<evidence type="ECO:0000256" key="19">
    <source>
        <dbReference type="HAMAP-Rule" id="MF_01018"/>
    </source>
</evidence>
<evidence type="ECO:0000256" key="21">
    <source>
        <dbReference type="RuleBase" id="RU004175"/>
    </source>
</evidence>
<evidence type="ECO:0000256" key="13">
    <source>
        <dbReference type="ARBA" id="ARBA00022840"/>
    </source>
</evidence>
<evidence type="ECO:0000256" key="7">
    <source>
        <dbReference type="ARBA" id="ARBA00022605"/>
    </source>
</evidence>
<evidence type="ECO:0000256" key="15">
    <source>
        <dbReference type="ARBA" id="ARBA00023027"/>
    </source>
</evidence>
<comment type="pathway">
    <text evidence="3 19">Amino-acid biosynthesis; L-histidine biosynthesis; L-histidine from 5-phospho-alpha-D-ribose 1-diphosphate: step 1/9.</text>
</comment>
<dbReference type="FunFam" id="3.40.190.10:FF:000008">
    <property type="entry name" value="ATP phosphoribosyltransferase"/>
    <property type="match status" value="1"/>
</dbReference>
<evidence type="ECO:0000256" key="11">
    <source>
        <dbReference type="ARBA" id="ARBA00022741"/>
    </source>
</evidence>
<evidence type="ECO:0000256" key="12">
    <source>
        <dbReference type="ARBA" id="ARBA00022833"/>
    </source>
</evidence>
<dbReference type="SUPFAM" id="SSF53850">
    <property type="entry name" value="Periplasmic binding protein-like II"/>
    <property type="match status" value="1"/>
</dbReference>
<feature type="binding site" evidence="20">
    <location>
        <position position="412"/>
    </location>
    <ligand>
        <name>NAD(+)</name>
        <dbReference type="ChEBI" id="CHEBI:57540"/>
    </ligand>
</feature>
<comment type="similarity">
    <text evidence="19">Belongs to the ATP phosphoribosyltransferase family. Short subfamily.</text>
</comment>
<reference evidence="23 24" key="1">
    <citation type="submission" date="2018-09" db="EMBL/GenBank/DDBJ databases">
        <authorList>
            <person name="Zhu H."/>
        </authorList>
    </citation>
    <scope>NUCLEOTIDE SEQUENCE [LARGE SCALE GENOMIC DNA]</scope>
    <source>
        <strain evidence="23 24">K1W22B-8</strain>
    </source>
</reference>
<feature type="binding site" evidence="20">
    <location>
        <position position="483"/>
    </location>
    <ligand>
        <name>Zn(2+)</name>
        <dbReference type="ChEBI" id="CHEBI:29105"/>
    </ligand>
</feature>
<dbReference type="GO" id="GO:0051287">
    <property type="term" value="F:NAD binding"/>
    <property type="evidence" value="ECO:0007669"/>
    <property type="project" value="InterPro"/>
</dbReference>
<dbReference type="InterPro" id="IPR016161">
    <property type="entry name" value="Ald_DH/histidinol_DH"/>
</dbReference>
<comment type="subcellular location">
    <subcellularLocation>
        <location evidence="2 19">Cytoplasm</location>
    </subcellularLocation>
</comment>
<dbReference type="InterPro" id="IPR024893">
    <property type="entry name" value="ATP_PRibTrfase_HisG_short"/>
</dbReference>
<comment type="catalytic activity">
    <reaction evidence="18 20">
        <text>L-histidinol + 2 NAD(+) + H2O = L-histidine + 2 NADH + 3 H(+)</text>
        <dbReference type="Rhea" id="RHEA:20641"/>
        <dbReference type="ChEBI" id="CHEBI:15377"/>
        <dbReference type="ChEBI" id="CHEBI:15378"/>
        <dbReference type="ChEBI" id="CHEBI:57540"/>
        <dbReference type="ChEBI" id="CHEBI:57595"/>
        <dbReference type="ChEBI" id="CHEBI:57699"/>
        <dbReference type="ChEBI" id="CHEBI:57945"/>
        <dbReference type="EC" id="1.1.1.23"/>
    </reaction>
</comment>
<dbReference type="EC" id="1.1.1.23" evidence="20"/>
<dbReference type="GO" id="GO:0003879">
    <property type="term" value="F:ATP phosphoribosyltransferase activity"/>
    <property type="evidence" value="ECO:0007669"/>
    <property type="project" value="UniProtKB-UniRule"/>
</dbReference>
<dbReference type="FunFam" id="3.40.50.1980:FF:000001">
    <property type="entry name" value="Histidinol dehydrogenase"/>
    <property type="match status" value="1"/>
</dbReference>
<evidence type="ECO:0000256" key="10">
    <source>
        <dbReference type="ARBA" id="ARBA00022723"/>
    </source>
</evidence>
<dbReference type="GO" id="GO:0005524">
    <property type="term" value="F:ATP binding"/>
    <property type="evidence" value="ECO:0007669"/>
    <property type="project" value="UniProtKB-KW"/>
</dbReference>
<dbReference type="HAMAP" id="MF_01024">
    <property type="entry name" value="HisD"/>
    <property type="match status" value="1"/>
</dbReference>
<feature type="binding site" evidence="20">
    <location>
        <position position="480"/>
    </location>
    <ligand>
        <name>Zn(2+)</name>
        <dbReference type="ChEBI" id="CHEBI:29105"/>
    </ligand>
</feature>
<dbReference type="AlphaFoldDB" id="A0A418WGJ6"/>
<dbReference type="GO" id="GO:0004399">
    <property type="term" value="F:histidinol dehydrogenase activity"/>
    <property type="evidence" value="ECO:0007669"/>
    <property type="project" value="UniProtKB-UniRule"/>
</dbReference>
<dbReference type="PRINTS" id="PR00083">
    <property type="entry name" value="HOLDHDRGNASE"/>
</dbReference>
<keyword evidence="13 19" id="KW-0067">ATP-binding</keyword>
<evidence type="ECO:0000256" key="16">
    <source>
        <dbReference type="ARBA" id="ARBA00023102"/>
    </source>
</evidence>
<organism evidence="23 24">
    <name type="scientific">Oleomonas cavernae</name>
    <dbReference type="NCBI Taxonomy" id="2320859"/>
    <lineage>
        <taxon>Bacteria</taxon>
        <taxon>Pseudomonadati</taxon>
        <taxon>Pseudomonadota</taxon>
        <taxon>Alphaproteobacteria</taxon>
        <taxon>Acetobacterales</taxon>
        <taxon>Acetobacteraceae</taxon>
        <taxon>Oleomonas</taxon>
    </lineage>
</organism>
<sequence length="653" mass="69569">MVTKPPNEGLVFALPKGRILKELRPLLDRVGLTPEPDFDNEKSRALQFRTNHPHITLIRVRSFDVATFVAFGAAHLGVAGNDVLMEFDYPEIYAPLDLGIGRCRLSVAEPVDMANKDDPSRWSHVRVATKYPHVTRRHFAARGVQAECIKLNGAMELAPSLGLCRRIVDLVSTGDTLKANGLVEVEQIAEVTSRLVVNRAAFKTRVEEIGGWIDAFRGPCVPLDLTTADPDFAARFQGLLHAKREMSEDVDAAVAKIVADVKLRGDAAVIEYTNRFDRVTIKDAAELRVSTQEIDEAVAGLSPELLAAIDLAATRIESFHARQMPMDDHYTDAAGVRLGLRWTSVSAAGLYVPGGTAAYPSSVLMNALPAKVAGVDRIVMVVPTPDGVLNAAVMAAAHRAGVTDIYRIGGAQAVAALAHGTQSITPVDKIVGPGNAYVAAAKRQVFGLVGIDSIAGPSEILVVADGTNDPAWIAADLLSQAEHDESAQSILMTDDNAFADKVIAAVEDHLKRLPRAVTAAKSWHDHGAVIRLANLAEAVPLVDAIAPEHLELALDDPDGFANKVRHAGAIFLGRHTPEAIGDYVAGPNHVLPTARTARFSSGLSVFDFLKRTTLVGCDEAALRAIGPAAVTLARAEGLDAHALSVAIRLGGAN</sequence>
<evidence type="ECO:0000313" key="24">
    <source>
        <dbReference type="Proteomes" id="UP000284605"/>
    </source>
</evidence>
<comment type="function">
    <text evidence="20">Catalyzes the sequential NAD-dependent oxidations of L-histidinol to L-histidinaldehyde and then to L-histidine.</text>
</comment>
<dbReference type="FunFam" id="3.40.50.1980:FF:000026">
    <property type="entry name" value="Histidinol dehydrogenase"/>
    <property type="match status" value="1"/>
</dbReference>
<dbReference type="Pfam" id="PF00815">
    <property type="entry name" value="Histidinol_dh"/>
    <property type="match status" value="1"/>
</dbReference>
<comment type="pathway">
    <text evidence="4 20">Amino-acid biosynthesis; L-histidine biosynthesis; L-histidine from 5-phospho-alpha-D-ribose 1-diphosphate: step 9/9.</text>
</comment>
<dbReference type="Gene3D" id="3.40.190.10">
    <property type="entry name" value="Periplasmic binding protein-like II"/>
    <property type="match status" value="2"/>
</dbReference>
<feature type="binding site" evidence="20">
    <location>
        <position position="641"/>
    </location>
    <ligand>
        <name>Zn(2+)</name>
        <dbReference type="ChEBI" id="CHEBI:29105"/>
    </ligand>
</feature>
<dbReference type="GO" id="GO:0000105">
    <property type="term" value="P:L-histidine biosynthetic process"/>
    <property type="evidence" value="ECO:0007669"/>
    <property type="project" value="UniProtKB-UniRule"/>
</dbReference>
<keyword evidence="6 19" id="KW-0963">Cytoplasm</keyword>
<dbReference type="NCBIfam" id="TIGR00069">
    <property type="entry name" value="hisD"/>
    <property type="match status" value="1"/>
</dbReference>
<keyword evidence="24" id="KW-1185">Reference proteome</keyword>
<proteinExistence type="inferred from homology"/>
<dbReference type="Proteomes" id="UP000284605">
    <property type="component" value="Unassembled WGS sequence"/>
</dbReference>
<feature type="binding site" evidence="20">
    <location>
        <position position="549"/>
    </location>
    <ligand>
        <name>substrate</name>
    </ligand>
</feature>
<comment type="cofactor">
    <cofactor evidence="20">
        <name>Zn(2+)</name>
        <dbReference type="ChEBI" id="CHEBI:29105"/>
    </cofactor>
    <text evidence="20">Binds 1 zinc ion per subunit.</text>
</comment>
<feature type="binding site" evidence="20">
    <location>
        <position position="483"/>
    </location>
    <ligand>
        <name>substrate</name>
    </ligand>
</feature>
<feature type="binding site" evidence="20">
    <location>
        <position position="351"/>
    </location>
    <ligand>
        <name>NAD(+)</name>
        <dbReference type="ChEBI" id="CHEBI:57540"/>
    </ligand>
</feature>
<dbReference type="GO" id="GO:0005829">
    <property type="term" value="C:cytosol"/>
    <property type="evidence" value="ECO:0007669"/>
    <property type="project" value="TreeGrafter"/>
</dbReference>
<comment type="domain">
    <text evidence="19">Lacks the C-terminal regulatory region which is replaced by HisZ.</text>
</comment>
<keyword evidence="8 19" id="KW-0328">Glycosyltransferase</keyword>
<keyword evidence="11 19" id="KW-0547">Nucleotide-binding</keyword>
<dbReference type="InterPro" id="IPR001692">
    <property type="entry name" value="Histidinol_DH_CS"/>
</dbReference>
<name>A0A418WGJ6_9PROT</name>
<dbReference type="PANTHER" id="PTHR21256">
    <property type="entry name" value="HISTIDINOL DEHYDROGENASE HDH"/>
    <property type="match status" value="1"/>
</dbReference>
<feature type="active site" description="Proton acceptor" evidence="20">
    <location>
        <position position="548"/>
    </location>
</feature>
<dbReference type="CDD" id="cd13595">
    <property type="entry name" value="PBP2_HisGs"/>
    <property type="match status" value="1"/>
</dbReference>
<evidence type="ECO:0000256" key="5">
    <source>
        <dbReference type="ARBA" id="ARBA00010178"/>
    </source>
</evidence>
<protein>
    <recommendedName>
        <fullName evidence="19 20">Multifunctional fusion protein</fullName>
    </recommendedName>
    <domain>
        <recommendedName>
            <fullName evidence="19">ATP phosphoribosyltransferase</fullName>
            <shortName evidence="19">ATP-PRT</shortName>
            <shortName evidence="19">ATP-PRTase</shortName>
            <ecNumber evidence="19">2.4.2.17</ecNumber>
        </recommendedName>
    </domain>
    <domain>
        <recommendedName>
            <fullName evidence="20">Histidinol dehydrogenase</fullName>
            <shortName evidence="20">HDH</shortName>
            <ecNumber evidence="20">1.1.1.23</ecNumber>
        </recommendedName>
    </domain>
</protein>
<keyword evidence="14 20" id="KW-0560">Oxidoreductase</keyword>
<keyword evidence="16 19" id="KW-0368">Histidine biosynthesis</keyword>
<dbReference type="GO" id="GO:0008270">
    <property type="term" value="F:zinc ion binding"/>
    <property type="evidence" value="ECO:0007669"/>
    <property type="project" value="UniProtKB-UniRule"/>
</dbReference>
<dbReference type="InterPro" id="IPR013820">
    <property type="entry name" value="ATP_PRibTrfase_cat"/>
</dbReference>
<keyword evidence="9 19" id="KW-0808">Transferase</keyword>
<evidence type="ECO:0000256" key="18">
    <source>
        <dbReference type="ARBA" id="ARBA00049489"/>
    </source>
</evidence>
<evidence type="ECO:0000256" key="8">
    <source>
        <dbReference type="ARBA" id="ARBA00022676"/>
    </source>
</evidence>
<dbReference type="InterPro" id="IPR012131">
    <property type="entry name" value="Hstdl_DH"/>
</dbReference>
<comment type="catalytic activity">
    <reaction evidence="1 19">
        <text>1-(5-phospho-beta-D-ribosyl)-ATP + diphosphate = 5-phospho-alpha-D-ribose 1-diphosphate + ATP</text>
        <dbReference type="Rhea" id="RHEA:18473"/>
        <dbReference type="ChEBI" id="CHEBI:30616"/>
        <dbReference type="ChEBI" id="CHEBI:33019"/>
        <dbReference type="ChEBI" id="CHEBI:58017"/>
        <dbReference type="ChEBI" id="CHEBI:73183"/>
        <dbReference type="EC" id="2.4.2.17"/>
    </reaction>
</comment>
<feature type="binding site" evidence="20">
    <location>
        <position position="435"/>
    </location>
    <ligand>
        <name>NAD(+)</name>
        <dbReference type="ChEBI" id="CHEBI:57540"/>
    </ligand>
</feature>
<evidence type="ECO:0000256" key="3">
    <source>
        <dbReference type="ARBA" id="ARBA00004667"/>
    </source>
</evidence>
<keyword evidence="7 19" id="KW-0028">Amino-acid biosynthesis</keyword>
<feature type="binding site" evidence="20">
    <location>
        <position position="641"/>
    </location>
    <ligand>
        <name>substrate</name>
    </ligand>
</feature>
<evidence type="ECO:0000256" key="9">
    <source>
        <dbReference type="ARBA" id="ARBA00022679"/>
    </source>
</evidence>
<feature type="active site" description="Proton acceptor" evidence="20">
    <location>
        <position position="549"/>
    </location>
</feature>
<dbReference type="PANTHER" id="PTHR21256:SF2">
    <property type="entry name" value="HISTIDINE BIOSYNTHESIS TRIFUNCTIONAL PROTEIN"/>
    <property type="match status" value="1"/>
</dbReference>
<comment type="subunit">
    <text evidence="19">Heteromultimer composed of HisG and HisZ subunits.</text>
</comment>
<dbReference type="EC" id="2.4.2.17" evidence="19"/>
<comment type="similarity">
    <text evidence="5 20 21">Belongs to the histidinol dehydrogenase family.</text>
</comment>
<evidence type="ECO:0000313" key="23">
    <source>
        <dbReference type="EMBL" id="RJF89137.1"/>
    </source>
</evidence>
<comment type="function">
    <text evidence="17 19">Catalyzes the condensation of ATP and 5-phosphoribose 1-diphosphate to form N'-(5'-phosphoribosyl)-ATP (PR-ATP). Has a crucial role in the pathway because the rate of histidine biosynthesis seems to be controlled primarily by regulation of HisG enzymatic activity.</text>
</comment>
<accession>A0A418WGJ6</accession>
<dbReference type="NCBIfam" id="TIGR00070">
    <property type="entry name" value="hisG"/>
    <property type="match status" value="1"/>
</dbReference>
<evidence type="ECO:0000256" key="14">
    <source>
        <dbReference type="ARBA" id="ARBA00023002"/>
    </source>
</evidence>
<feature type="binding site" evidence="20">
    <location>
        <position position="458"/>
    </location>
    <ligand>
        <name>substrate</name>
    </ligand>
</feature>
<dbReference type="EMBL" id="QYUK01000011">
    <property type="protein sequence ID" value="RJF89137.1"/>
    <property type="molecule type" value="Genomic_DNA"/>
</dbReference>
<keyword evidence="10 20" id="KW-0479">Metal-binding</keyword>
<feature type="binding site" evidence="20">
    <location>
        <position position="582"/>
    </location>
    <ligand>
        <name>substrate</name>
    </ligand>
</feature>
<feature type="domain" description="ATP phosphoribosyltransferase catalytic" evidence="22">
    <location>
        <begin position="61"/>
        <end position="214"/>
    </location>
</feature>
<dbReference type="SUPFAM" id="SSF53720">
    <property type="entry name" value="ALDH-like"/>
    <property type="match status" value="1"/>
</dbReference>
<dbReference type="HAMAP" id="MF_01018">
    <property type="entry name" value="HisG_Short"/>
    <property type="match status" value="1"/>
</dbReference>
<evidence type="ECO:0000256" key="6">
    <source>
        <dbReference type="ARBA" id="ARBA00022490"/>
    </source>
</evidence>
<evidence type="ECO:0000259" key="22">
    <source>
        <dbReference type="Pfam" id="PF01634"/>
    </source>
</evidence>
<feature type="binding site" evidence="20">
    <location>
        <position position="480"/>
    </location>
    <ligand>
        <name>substrate</name>
    </ligand>
</feature>
<dbReference type="CDD" id="cd06572">
    <property type="entry name" value="Histidinol_dh"/>
    <property type="match status" value="1"/>
</dbReference>